<protein>
    <submittedName>
        <fullName evidence="2">Putative IS1 encoded protein</fullName>
    </submittedName>
</protein>
<sequence length="88" mass="9460">MPCFTAMRAEIALMSGSAFAVTHHAFSSGAGRTSDGNGSHASTLKSPSYTKSVSWQHYLFIDGYFGKNAFSEYQPAVNRSKGSELFGN</sequence>
<dbReference type="AlphaFoldDB" id="Q0SYC4"/>
<name>Q0SYC4_SHIF8</name>
<dbReference type="KEGG" id="sfv:SFV_3933"/>
<dbReference type="HOGENOM" id="CLU_171117_0_0_6"/>
<gene>
    <name evidence="2" type="ordered locus">SFV_3933</name>
</gene>
<accession>Q0SYC4</accession>
<dbReference type="Proteomes" id="UP000000659">
    <property type="component" value="Chromosome"/>
</dbReference>
<evidence type="ECO:0000313" key="3">
    <source>
        <dbReference type="Proteomes" id="UP000000659"/>
    </source>
</evidence>
<dbReference type="EMBL" id="CP000266">
    <property type="protein sequence ID" value="ABF05941.1"/>
    <property type="molecule type" value="Genomic_DNA"/>
</dbReference>
<reference evidence="2 3" key="1">
    <citation type="journal article" date="2006" name="BMC Genomics">
        <title>Complete genome sequence of Shigella flexneri 5b and comparison with Shigella flexneri 2a.</title>
        <authorList>
            <person name="Nie H."/>
            <person name="Yang F."/>
            <person name="Zhang X."/>
            <person name="Yang J."/>
            <person name="Chen L."/>
            <person name="Wang J."/>
            <person name="Xiong Z."/>
            <person name="Peng J."/>
            <person name="Sun L."/>
            <person name="Dong J."/>
            <person name="Xue Y."/>
            <person name="Xu X."/>
            <person name="Chen S."/>
            <person name="Yao Z."/>
            <person name="Shen Y."/>
            <person name="Jin Q."/>
        </authorList>
    </citation>
    <scope>NUCLEOTIDE SEQUENCE [LARGE SCALE GENOMIC DNA]</scope>
    <source>
        <strain evidence="2 3">8401</strain>
    </source>
</reference>
<proteinExistence type="predicted"/>
<evidence type="ECO:0000313" key="2">
    <source>
        <dbReference type="EMBL" id="ABF05941.1"/>
    </source>
</evidence>
<keyword evidence="1" id="KW-0732">Signal</keyword>
<evidence type="ECO:0000256" key="1">
    <source>
        <dbReference type="SAM" id="SignalP"/>
    </source>
</evidence>
<feature type="chain" id="PRO_5004177107" evidence="1">
    <location>
        <begin position="21"/>
        <end position="88"/>
    </location>
</feature>
<feature type="signal peptide" evidence="1">
    <location>
        <begin position="1"/>
        <end position="20"/>
    </location>
</feature>
<organism evidence="2 3">
    <name type="scientific">Shigella flexneri serotype 5b (strain 8401)</name>
    <dbReference type="NCBI Taxonomy" id="373384"/>
    <lineage>
        <taxon>Bacteria</taxon>
        <taxon>Pseudomonadati</taxon>
        <taxon>Pseudomonadota</taxon>
        <taxon>Gammaproteobacteria</taxon>
        <taxon>Enterobacterales</taxon>
        <taxon>Enterobacteriaceae</taxon>
        <taxon>Shigella</taxon>
    </lineage>
</organism>